<dbReference type="Gene3D" id="3.40.50.720">
    <property type="entry name" value="NAD(P)-binding Rossmann-like Domain"/>
    <property type="match status" value="1"/>
</dbReference>
<dbReference type="InterPro" id="IPR036291">
    <property type="entry name" value="NAD(P)-bd_dom_sf"/>
</dbReference>
<dbReference type="Pfam" id="PF13460">
    <property type="entry name" value="NAD_binding_10"/>
    <property type="match status" value="1"/>
</dbReference>
<reference evidence="5" key="1">
    <citation type="submission" date="2016-10" db="EMBL/GenBank/DDBJ databases">
        <authorList>
            <person name="Varghese N."/>
            <person name="Submissions S."/>
        </authorList>
    </citation>
    <scope>NUCLEOTIDE SEQUENCE [LARGE SCALE GENOMIC DNA]</scope>
    <source>
        <strain evidence="5">DSM 25227</strain>
    </source>
</reference>
<organism evidence="3 5">
    <name type="scientific">Jannaschia seohaensis</name>
    <dbReference type="NCBI Taxonomy" id="475081"/>
    <lineage>
        <taxon>Bacteria</taxon>
        <taxon>Pseudomonadati</taxon>
        <taxon>Pseudomonadota</taxon>
        <taxon>Alphaproteobacteria</taxon>
        <taxon>Rhodobacterales</taxon>
        <taxon>Roseobacteraceae</taxon>
        <taxon>Jannaschia</taxon>
    </lineage>
</organism>
<protein>
    <submittedName>
        <fullName evidence="3">NAD(P)H-binding</fullName>
    </submittedName>
    <submittedName>
        <fullName evidence="2">Putative NAD(P)-binding protein</fullName>
    </submittedName>
</protein>
<dbReference type="Proteomes" id="UP000251571">
    <property type="component" value="Unassembled WGS sequence"/>
</dbReference>
<evidence type="ECO:0000313" key="5">
    <source>
        <dbReference type="Proteomes" id="UP000251571"/>
    </source>
</evidence>
<evidence type="ECO:0000313" key="3">
    <source>
        <dbReference type="EMBL" id="SSA50746.1"/>
    </source>
</evidence>
<evidence type="ECO:0000259" key="1">
    <source>
        <dbReference type="Pfam" id="PF13460"/>
    </source>
</evidence>
<dbReference type="InterPro" id="IPR016040">
    <property type="entry name" value="NAD(P)-bd_dom"/>
</dbReference>
<accession>A0A2Y9B2Q6</accession>
<name>A0A2Y9B2Q6_9RHOB</name>
<evidence type="ECO:0000313" key="2">
    <source>
        <dbReference type="EMBL" id="PWJ12938.1"/>
    </source>
</evidence>
<sequence length="187" mass="20462">MISTLGGRSPTKTATSVYWRSAEAIAEAAWETGLRRVAVTSSALLFPARGPVDRALTVLARTVVRDARRMEDRLCRADLDLVVGRCGFLTNRDERAYRRALGALPEGGASVARLGLARFLIDARRGADLWRVRSGIARARAGTESGGRVRRRRSAARDRVVSCDQASCRFDALSRPSRPDSTSKVTF</sequence>
<reference evidence="3" key="2">
    <citation type="submission" date="2016-10" db="EMBL/GenBank/DDBJ databases">
        <authorList>
            <person name="Cai Z."/>
        </authorList>
    </citation>
    <scope>NUCLEOTIDE SEQUENCE [LARGE SCALE GENOMIC DNA]</scope>
    <source>
        <strain evidence="3">DSM 25227</strain>
    </source>
</reference>
<proteinExistence type="predicted"/>
<dbReference type="SUPFAM" id="SSF51735">
    <property type="entry name" value="NAD(P)-binding Rossmann-fold domains"/>
    <property type="match status" value="1"/>
</dbReference>
<dbReference type="EMBL" id="QGDJ01000015">
    <property type="protein sequence ID" value="PWJ12938.1"/>
    <property type="molecule type" value="Genomic_DNA"/>
</dbReference>
<keyword evidence="4" id="KW-1185">Reference proteome</keyword>
<dbReference type="AlphaFoldDB" id="A0A2Y9B2Q6"/>
<gene>
    <name evidence="2" type="ORF">BCF38_11574</name>
    <name evidence="3" type="ORF">SAMN05421539_11574</name>
</gene>
<dbReference type="Proteomes" id="UP000245839">
    <property type="component" value="Unassembled WGS sequence"/>
</dbReference>
<dbReference type="EMBL" id="UETC01000015">
    <property type="protein sequence ID" value="SSA50746.1"/>
    <property type="molecule type" value="Genomic_DNA"/>
</dbReference>
<reference evidence="2 4" key="3">
    <citation type="submission" date="2018-03" db="EMBL/GenBank/DDBJ databases">
        <title>Genomic Encyclopedia of Archaeal and Bacterial Type Strains, Phase II (KMG-II): from individual species to whole genera.</title>
        <authorList>
            <person name="Goeker M."/>
        </authorList>
    </citation>
    <scope>NUCLEOTIDE SEQUENCE [LARGE SCALE GENOMIC DNA]</scope>
    <source>
        <strain evidence="2 4">DSM 25227</strain>
    </source>
</reference>
<evidence type="ECO:0000313" key="4">
    <source>
        <dbReference type="Proteomes" id="UP000245839"/>
    </source>
</evidence>
<feature type="domain" description="NAD(P)-binding" evidence="1">
    <location>
        <begin position="2"/>
        <end position="123"/>
    </location>
</feature>